<comment type="caution">
    <text evidence="1">The sequence shown here is derived from an EMBL/GenBank/DDBJ whole genome shotgun (WGS) entry which is preliminary data.</text>
</comment>
<protein>
    <submittedName>
        <fullName evidence="1">Uncharacterized protein</fullName>
    </submittedName>
</protein>
<gene>
    <name evidence="1" type="ORF">PIB30_034630</name>
</gene>
<dbReference type="EMBL" id="JASCZI010211610">
    <property type="protein sequence ID" value="MED6195086.1"/>
    <property type="molecule type" value="Genomic_DNA"/>
</dbReference>
<organism evidence="1 2">
    <name type="scientific">Stylosanthes scabra</name>
    <dbReference type="NCBI Taxonomy" id="79078"/>
    <lineage>
        <taxon>Eukaryota</taxon>
        <taxon>Viridiplantae</taxon>
        <taxon>Streptophyta</taxon>
        <taxon>Embryophyta</taxon>
        <taxon>Tracheophyta</taxon>
        <taxon>Spermatophyta</taxon>
        <taxon>Magnoliopsida</taxon>
        <taxon>eudicotyledons</taxon>
        <taxon>Gunneridae</taxon>
        <taxon>Pentapetalae</taxon>
        <taxon>rosids</taxon>
        <taxon>fabids</taxon>
        <taxon>Fabales</taxon>
        <taxon>Fabaceae</taxon>
        <taxon>Papilionoideae</taxon>
        <taxon>50 kb inversion clade</taxon>
        <taxon>dalbergioids sensu lato</taxon>
        <taxon>Dalbergieae</taxon>
        <taxon>Pterocarpus clade</taxon>
        <taxon>Stylosanthes</taxon>
    </lineage>
</organism>
<accession>A0ABU6XCK2</accession>
<dbReference type="Proteomes" id="UP001341840">
    <property type="component" value="Unassembled WGS sequence"/>
</dbReference>
<evidence type="ECO:0000313" key="2">
    <source>
        <dbReference type="Proteomes" id="UP001341840"/>
    </source>
</evidence>
<reference evidence="1 2" key="1">
    <citation type="journal article" date="2023" name="Plants (Basel)">
        <title>Bridging the Gap: Combining Genomics and Transcriptomics Approaches to Understand Stylosanthes scabra, an Orphan Legume from the Brazilian Caatinga.</title>
        <authorList>
            <person name="Ferreira-Neto J.R.C."/>
            <person name="da Silva M.D."/>
            <person name="Binneck E."/>
            <person name="de Melo N.F."/>
            <person name="da Silva R.H."/>
            <person name="de Melo A.L.T.M."/>
            <person name="Pandolfi V."/>
            <person name="Bustamante F.O."/>
            <person name="Brasileiro-Vidal A.C."/>
            <person name="Benko-Iseppon A.M."/>
        </authorList>
    </citation>
    <scope>NUCLEOTIDE SEQUENCE [LARGE SCALE GENOMIC DNA]</scope>
    <source>
        <tissue evidence="1">Leaves</tissue>
    </source>
</reference>
<evidence type="ECO:0000313" key="1">
    <source>
        <dbReference type="EMBL" id="MED6195086.1"/>
    </source>
</evidence>
<name>A0ABU6XCK2_9FABA</name>
<keyword evidence="2" id="KW-1185">Reference proteome</keyword>
<proteinExistence type="predicted"/>
<sequence>MSSPELYVALLEDLRVGNASNIWGKNRQKIQLCNNYSKPANCTTLRLVHRQKLWYNQPNAAEPQLYQPISSNRVRNSNHMNSCSRLISKQLCAQQHHDVCSHFSDHYLMAHIGK</sequence>